<dbReference type="Proteomes" id="UP001596990">
    <property type="component" value="Unassembled WGS sequence"/>
</dbReference>
<evidence type="ECO:0000256" key="1">
    <source>
        <dbReference type="SAM" id="Phobius"/>
    </source>
</evidence>
<keyword evidence="1" id="KW-0472">Membrane</keyword>
<dbReference type="RefSeq" id="WP_386055554.1">
    <property type="nucleotide sequence ID" value="NZ_JBHTKL010000001.1"/>
</dbReference>
<keyword evidence="1" id="KW-1133">Transmembrane helix</keyword>
<evidence type="ECO:0000313" key="3">
    <source>
        <dbReference type="Proteomes" id="UP001596990"/>
    </source>
</evidence>
<feature type="transmembrane region" description="Helical" evidence="1">
    <location>
        <begin position="129"/>
        <end position="151"/>
    </location>
</feature>
<comment type="caution">
    <text evidence="2">The sequence shown here is derived from an EMBL/GenBank/DDBJ whole genome shotgun (WGS) entry which is preliminary data.</text>
</comment>
<organism evidence="2 3">
    <name type="scientific">Thalassobacillus hwangdonensis</name>
    <dbReference type="NCBI Taxonomy" id="546108"/>
    <lineage>
        <taxon>Bacteria</taxon>
        <taxon>Bacillati</taxon>
        <taxon>Bacillota</taxon>
        <taxon>Bacilli</taxon>
        <taxon>Bacillales</taxon>
        <taxon>Bacillaceae</taxon>
        <taxon>Thalassobacillus</taxon>
    </lineage>
</organism>
<proteinExistence type="predicted"/>
<reference evidence="3" key="1">
    <citation type="journal article" date="2019" name="Int. J. Syst. Evol. Microbiol.">
        <title>The Global Catalogue of Microorganisms (GCM) 10K type strain sequencing project: providing services to taxonomists for standard genome sequencing and annotation.</title>
        <authorList>
            <consortium name="The Broad Institute Genomics Platform"/>
            <consortium name="The Broad Institute Genome Sequencing Center for Infectious Disease"/>
            <person name="Wu L."/>
            <person name="Ma J."/>
        </authorList>
    </citation>
    <scope>NUCLEOTIDE SEQUENCE [LARGE SCALE GENOMIC DNA]</scope>
    <source>
        <strain evidence="3">CCUG 56607</strain>
    </source>
</reference>
<accession>A0ABW3KZB5</accession>
<gene>
    <name evidence="2" type="ORF">ACFQ2J_00445</name>
</gene>
<feature type="transmembrane region" description="Helical" evidence="1">
    <location>
        <begin position="65"/>
        <end position="86"/>
    </location>
</feature>
<keyword evidence="1" id="KW-0812">Transmembrane</keyword>
<feature type="transmembrane region" description="Helical" evidence="1">
    <location>
        <begin position="12"/>
        <end position="30"/>
    </location>
</feature>
<sequence length="161" mass="18338">MNEDLILKINIWGAIVFVLFLFLDIILIGTETAFNVFALLTAIIGLIVLISAVVGTVLIINEDKWVAISIVAFLSVWVMFSIGYILGFDEPFMNYRSFFITYYIIFVVSAVFMRIAFKKIITVFKILPGVFLFINALITLYIVFMHMWWVLSPGVSEVFNG</sequence>
<keyword evidence="3" id="KW-1185">Reference proteome</keyword>
<feature type="transmembrane region" description="Helical" evidence="1">
    <location>
        <begin position="98"/>
        <end position="117"/>
    </location>
</feature>
<dbReference type="EMBL" id="JBHTKL010000001">
    <property type="protein sequence ID" value="MFD1017649.1"/>
    <property type="molecule type" value="Genomic_DNA"/>
</dbReference>
<protein>
    <submittedName>
        <fullName evidence="2">Uncharacterized protein</fullName>
    </submittedName>
</protein>
<evidence type="ECO:0000313" key="2">
    <source>
        <dbReference type="EMBL" id="MFD1017649.1"/>
    </source>
</evidence>
<name>A0ABW3KZB5_9BACI</name>
<feature type="transmembrane region" description="Helical" evidence="1">
    <location>
        <begin position="36"/>
        <end position="58"/>
    </location>
</feature>